<proteinExistence type="predicted"/>
<dbReference type="GO" id="GO:0016020">
    <property type="term" value="C:membrane"/>
    <property type="evidence" value="ECO:0007669"/>
    <property type="project" value="InterPro"/>
</dbReference>
<dbReference type="AlphaFoldDB" id="A0A0R1TGE7"/>
<feature type="transmembrane region" description="Helical" evidence="1">
    <location>
        <begin position="71"/>
        <end position="96"/>
    </location>
</feature>
<keyword evidence="1" id="KW-1133">Transmembrane helix</keyword>
<evidence type="ECO:0008006" key="4">
    <source>
        <dbReference type="Google" id="ProtNLM"/>
    </source>
</evidence>
<keyword evidence="1" id="KW-0812">Transmembrane</keyword>
<dbReference type="Pfam" id="PF05656">
    <property type="entry name" value="DUF805"/>
    <property type="match status" value="1"/>
</dbReference>
<keyword evidence="1" id="KW-0472">Membrane</keyword>
<feature type="transmembrane region" description="Helical" evidence="1">
    <location>
        <begin position="143"/>
        <end position="167"/>
    </location>
</feature>
<name>A0A0R1TGE7_9LACO</name>
<feature type="transmembrane region" description="Helical" evidence="1">
    <location>
        <begin position="36"/>
        <end position="59"/>
    </location>
</feature>
<feature type="transmembrane region" description="Helical" evidence="1">
    <location>
        <begin position="108"/>
        <end position="131"/>
    </location>
</feature>
<dbReference type="Proteomes" id="UP000051048">
    <property type="component" value="Unassembled WGS sequence"/>
</dbReference>
<gene>
    <name evidence="2" type="ORF">FC36_GL000060</name>
</gene>
<evidence type="ECO:0000313" key="2">
    <source>
        <dbReference type="EMBL" id="KRL80224.1"/>
    </source>
</evidence>
<dbReference type="PATRIC" id="fig|1423740.3.peg.64"/>
<dbReference type="InterPro" id="IPR008523">
    <property type="entry name" value="DUF805"/>
</dbReference>
<dbReference type="EMBL" id="AZFH01000067">
    <property type="protein sequence ID" value="KRL80224.1"/>
    <property type="molecule type" value="Genomic_DNA"/>
</dbReference>
<comment type="caution">
    <text evidence="2">The sequence shown here is derived from an EMBL/GenBank/DDBJ whole genome shotgun (WGS) entry which is preliminary data.</text>
</comment>
<protein>
    <recommendedName>
        <fullName evidence="4">DUF805 domain-containing protein</fullName>
    </recommendedName>
</protein>
<evidence type="ECO:0000313" key="3">
    <source>
        <dbReference type="Proteomes" id="UP000051048"/>
    </source>
</evidence>
<sequence>MKTNNKTEKVSFKQAFIDYWKGYVDFQGRTTRAGYWWMQLTFFLSGLVFIVIIFSQVAISDSINDDYETDIAIMVFLAVILLTWLVLFLPSLALTIRRYRDVGLRGRGFLVFLGAQIILNISIFVEIVNVFDNFDTDFNSPLYSVGILGIALINHLISIALLILTLLPSNQLTISPESNGFMKFFLRTKESELDNKVINTDSLVITTPSNAQITMSEENSSSTTDSDS</sequence>
<organism evidence="2 3">
    <name type="scientific">Ligilactobacillus equi DSM 15833 = JCM 10991</name>
    <dbReference type="NCBI Taxonomy" id="1423740"/>
    <lineage>
        <taxon>Bacteria</taxon>
        <taxon>Bacillati</taxon>
        <taxon>Bacillota</taxon>
        <taxon>Bacilli</taxon>
        <taxon>Lactobacillales</taxon>
        <taxon>Lactobacillaceae</taxon>
        <taxon>Ligilactobacillus</taxon>
    </lineage>
</organism>
<dbReference type="STRING" id="1423740.FC36_GL000060"/>
<dbReference type="RefSeq" id="WP_056986764.1">
    <property type="nucleotide sequence ID" value="NZ_AZFH01000067.1"/>
</dbReference>
<accession>A0A0R1TGE7</accession>
<reference evidence="2 3" key="1">
    <citation type="journal article" date="2015" name="Genome Announc.">
        <title>Expanding the biotechnology potential of lactobacilli through comparative genomics of 213 strains and associated genera.</title>
        <authorList>
            <person name="Sun Z."/>
            <person name="Harris H.M."/>
            <person name="McCann A."/>
            <person name="Guo C."/>
            <person name="Argimon S."/>
            <person name="Zhang W."/>
            <person name="Yang X."/>
            <person name="Jeffery I.B."/>
            <person name="Cooney J.C."/>
            <person name="Kagawa T.F."/>
            <person name="Liu W."/>
            <person name="Song Y."/>
            <person name="Salvetti E."/>
            <person name="Wrobel A."/>
            <person name="Rasinkangas P."/>
            <person name="Parkhill J."/>
            <person name="Rea M.C."/>
            <person name="O'Sullivan O."/>
            <person name="Ritari J."/>
            <person name="Douillard F.P."/>
            <person name="Paul Ross R."/>
            <person name="Yang R."/>
            <person name="Briner A.E."/>
            <person name="Felis G.E."/>
            <person name="de Vos W.M."/>
            <person name="Barrangou R."/>
            <person name="Klaenhammer T.R."/>
            <person name="Caufield P.W."/>
            <person name="Cui Y."/>
            <person name="Zhang H."/>
            <person name="O'Toole P.W."/>
        </authorList>
    </citation>
    <scope>NUCLEOTIDE SEQUENCE [LARGE SCALE GENOMIC DNA]</scope>
    <source>
        <strain evidence="2 3">DSM 15833</strain>
    </source>
</reference>
<evidence type="ECO:0000256" key="1">
    <source>
        <dbReference type="SAM" id="Phobius"/>
    </source>
</evidence>